<protein>
    <submittedName>
        <fullName evidence="1">Uncharacterized protein</fullName>
    </submittedName>
</protein>
<organism evidence="1 2">
    <name type="scientific">Streptomyces coelicoflavus</name>
    <dbReference type="NCBI Taxonomy" id="285562"/>
    <lineage>
        <taxon>Bacteria</taxon>
        <taxon>Bacillati</taxon>
        <taxon>Actinomycetota</taxon>
        <taxon>Actinomycetes</taxon>
        <taxon>Kitasatosporales</taxon>
        <taxon>Streptomycetaceae</taxon>
        <taxon>Streptomyces</taxon>
    </lineage>
</organism>
<dbReference type="Proteomes" id="UP000469545">
    <property type="component" value="Unassembled WGS sequence"/>
</dbReference>
<gene>
    <name evidence="1" type="ORF">G3I46_37515</name>
</gene>
<dbReference type="EMBL" id="JAAGMB010000897">
    <property type="protein sequence ID" value="NEB22135.1"/>
    <property type="molecule type" value="Genomic_DNA"/>
</dbReference>
<evidence type="ECO:0000313" key="2">
    <source>
        <dbReference type="Proteomes" id="UP000469545"/>
    </source>
</evidence>
<dbReference type="RefSeq" id="WP_164143459.1">
    <property type="nucleotide sequence ID" value="NZ_JAAGMB010000897.1"/>
</dbReference>
<dbReference type="AlphaFoldDB" id="A0A6N9UWM8"/>
<sequence>MAAVSLETTELETLVESALNNPSTGMALLNALRVKNGKAAHPANYGRGDLNNIHPGLVASALSGVQADLDA</sequence>
<proteinExistence type="predicted"/>
<accession>A0A6N9UWM8</accession>
<comment type="caution">
    <text evidence="1">The sequence shown here is derived from an EMBL/GenBank/DDBJ whole genome shotgun (WGS) entry which is preliminary data.</text>
</comment>
<evidence type="ECO:0000313" key="1">
    <source>
        <dbReference type="EMBL" id="NEB22135.1"/>
    </source>
</evidence>
<reference evidence="1 2" key="1">
    <citation type="submission" date="2020-01" db="EMBL/GenBank/DDBJ databases">
        <title>Insect and environment-associated Actinomycetes.</title>
        <authorList>
            <person name="Currrie C."/>
            <person name="Chevrette M."/>
            <person name="Carlson C."/>
            <person name="Stubbendieck R."/>
            <person name="Wendt-Pienkowski E."/>
        </authorList>
    </citation>
    <scope>NUCLEOTIDE SEQUENCE [LARGE SCALE GENOMIC DNA]</scope>
    <source>
        <strain evidence="1 2">SID14172</strain>
    </source>
</reference>
<keyword evidence="2" id="KW-1185">Reference proteome</keyword>
<name>A0A6N9UWM8_9ACTN</name>